<accession>A0A1M5IS14</accession>
<dbReference type="PROSITE" id="PS50110">
    <property type="entry name" value="RESPONSE_REGULATORY"/>
    <property type="match status" value="1"/>
</dbReference>
<keyword evidence="2" id="KW-0805">Transcription regulation</keyword>
<evidence type="ECO:0000256" key="4">
    <source>
        <dbReference type="ARBA" id="ARBA00023163"/>
    </source>
</evidence>
<organism evidence="7 8">
    <name type="scientific">Marisediminitalea aggregata</name>
    <dbReference type="NCBI Taxonomy" id="634436"/>
    <lineage>
        <taxon>Bacteria</taxon>
        <taxon>Pseudomonadati</taxon>
        <taxon>Pseudomonadota</taxon>
        <taxon>Gammaproteobacteria</taxon>
        <taxon>Alteromonadales</taxon>
        <taxon>Alteromonadaceae</taxon>
        <taxon>Marisediminitalea</taxon>
    </lineage>
</organism>
<protein>
    <submittedName>
        <fullName evidence="7">Response regulator receiver domain-containing protein</fullName>
    </submittedName>
</protein>
<keyword evidence="3" id="KW-0238">DNA-binding</keyword>
<dbReference type="SUPFAM" id="SSF48452">
    <property type="entry name" value="TPR-like"/>
    <property type="match status" value="1"/>
</dbReference>
<gene>
    <name evidence="7" type="ORF">SAMN05216361_1784</name>
</gene>
<evidence type="ECO:0000256" key="3">
    <source>
        <dbReference type="ARBA" id="ARBA00023125"/>
    </source>
</evidence>
<dbReference type="InterPro" id="IPR001789">
    <property type="entry name" value="Sig_transdc_resp-reg_receiver"/>
</dbReference>
<dbReference type="InterPro" id="IPR011006">
    <property type="entry name" value="CheY-like_superfamily"/>
</dbReference>
<feature type="domain" description="Response regulatory" evidence="6">
    <location>
        <begin position="9"/>
        <end position="129"/>
    </location>
</feature>
<dbReference type="SUPFAM" id="SSF52172">
    <property type="entry name" value="CheY-like"/>
    <property type="match status" value="1"/>
</dbReference>
<dbReference type="PANTHER" id="PTHR48111">
    <property type="entry name" value="REGULATOR OF RPOS"/>
    <property type="match status" value="1"/>
</dbReference>
<dbReference type="GO" id="GO:0006355">
    <property type="term" value="P:regulation of DNA-templated transcription"/>
    <property type="evidence" value="ECO:0007669"/>
    <property type="project" value="TreeGrafter"/>
</dbReference>
<dbReference type="RefSeq" id="WP_073321185.1">
    <property type="nucleotide sequence ID" value="NZ_FQWD01000003.1"/>
</dbReference>
<dbReference type="GO" id="GO:0005829">
    <property type="term" value="C:cytosol"/>
    <property type="evidence" value="ECO:0007669"/>
    <property type="project" value="TreeGrafter"/>
</dbReference>
<sequence length="549" mass="62458">MGVPYKDVSILVVEDQRPFLVLLKGLLTNLGAKDVMMATQADHALKYCRNHKIDIVVCDLHLGSNKKNGYELYQELMHRKLLAPTSVFLLISADAARPVVLGSLEHNPDDYLLKPFSQAQIKNRLNKAWKKNQFFHDVYNALSDEQYSVAHTLLESMDVPAVYYRESIHLKVEVFWAQRKYAEAISLLQSETALLPSQWAQLALGKSYLAKREFQLAIKCAAKVLELNRYDPDAHDIIAQAKSALHFPEEAMENMRLALKYSPYSLARQQLASQIALKNGDFPLLVESSLATWQLSKNTIFKRISYWCNHIGFLLDAAEAAENKAQRHRYQQEALLQVQRARHDDAILRLDEPFDIDIFTDIVTARVDVIDGKLIDAKKTIMASQINIESRFTEYPASLAPGSIQTLLNLGEFEEVNRVLNTLKEEKTELDSGTRQLIAQYSEQAKDGEDKYTHINRRGIQLYQEEKYADAKEAFTTALGLAPVNTGIALNLLQCQVKLFGQANKLDPLLVKEARQVYKIVNNAPMREQHQSKFENLQDELIRLGVTTR</sequence>
<feature type="modified residue" description="4-aspartylphosphate" evidence="5">
    <location>
        <position position="59"/>
    </location>
</feature>
<dbReference type="STRING" id="634436.SAMN05216361_1784"/>
<dbReference type="GO" id="GO:0032993">
    <property type="term" value="C:protein-DNA complex"/>
    <property type="evidence" value="ECO:0007669"/>
    <property type="project" value="TreeGrafter"/>
</dbReference>
<dbReference type="PANTHER" id="PTHR48111:SF22">
    <property type="entry name" value="REGULATOR OF RPOS"/>
    <property type="match status" value="1"/>
</dbReference>
<dbReference type="InterPro" id="IPR011990">
    <property type="entry name" value="TPR-like_helical_dom_sf"/>
</dbReference>
<evidence type="ECO:0000256" key="1">
    <source>
        <dbReference type="ARBA" id="ARBA00023012"/>
    </source>
</evidence>
<dbReference type="AlphaFoldDB" id="A0A1M5IS14"/>
<dbReference type="Pfam" id="PF00072">
    <property type="entry name" value="Response_reg"/>
    <property type="match status" value="1"/>
</dbReference>
<dbReference type="Gene3D" id="1.25.40.10">
    <property type="entry name" value="Tetratricopeptide repeat domain"/>
    <property type="match status" value="1"/>
</dbReference>
<evidence type="ECO:0000313" key="7">
    <source>
        <dbReference type="EMBL" id="SHG31051.1"/>
    </source>
</evidence>
<dbReference type="Proteomes" id="UP000184520">
    <property type="component" value="Unassembled WGS sequence"/>
</dbReference>
<keyword evidence="5" id="KW-0597">Phosphoprotein</keyword>
<dbReference type="Gene3D" id="3.40.50.2300">
    <property type="match status" value="1"/>
</dbReference>
<dbReference type="EMBL" id="FQWD01000003">
    <property type="protein sequence ID" value="SHG31051.1"/>
    <property type="molecule type" value="Genomic_DNA"/>
</dbReference>
<dbReference type="SMART" id="SM00448">
    <property type="entry name" value="REC"/>
    <property type="match status" value="1"/>
</dbReference>
<evidence type="ECO:0000256" key="5">
    <source>
        <dbReference type="PROSITE-ProRule" id="PRU00169"/>
    </source>
</evidence>
<proteinExistence type="predicted"/>
<keyword evidence="1" id="KW-0902">Two-component regulatory system</keyword>
<reference evidence="8" key="1">
    <citation type="submission" date="2016-11" db="EMBL/GenBank/DDBJ databases">
        <authorList>
            <person name="Varghese N."/>
            <person name="Submissions S."/>
        </authorList>
    </citation>
    <scope>NUCLEOTIDE SEQUENCE [LARGE SCALE GENOMIC DNA]</scope>
    <source>
        <strain evidence="8">CGMCC 1.8995</strain>
    </source>
</reference>
<evidence type="ECO:0000259" key="6">
    <source>
        <dbReference type="PROSITE" id="PS50110"/>
    </source>
</evidence>
<keyword evidence="4" id="KW-0804">Transcription</keyword>
<keyword evidence="8" id="KW-1185">Reference proteome</keyword>
<dbReference type="InterPro" id="IPR019734">
    <property type="entry name" value="TPR_rpt"/>
</dbReference>
<dbReference type="SMART" id="SM00028">
    <property type="entry name" value="TPR"/>
    <property type="match status" value="2"/>
</dbReference>
<name>A0A1M5IS14_9ALTE</name>
<dbReference type="GO" id="GO:0000976">
    <property type="term" value="F:transcription cis-regulatory region binding"/>
    <property type="evidence" value="ECO:0007669"/>
    <property type="project" value="TreeGrafter"/>
</dbReference>
<evidence type="ECO:0000256" key="2">
    <source>
        <dbReference type="ARBA" id="ARBA00023015"/>
    </source>
</evidence>
<dbReference type="GO" id="GO:0000156">
    <property type="term" value="F:phosphorelay response regulator activity"/>
    <property type="evidence" value="ECO:0007669"/>
    <property type="project" value="TreeGrafter"/>
</dbReference>
<evidence type="ECO:0000313" key="8">
    <source>
        <dbReference type="Proteomes" id="UP000184520"/>
    </source>
</evidence>
<dbReference type="InterPro" id="IPR039420">
    <property type="entry name" value="WalR-like"/>
</dbReference>